<reference evidence="3 4" key="1">
    <citation type="submission" date="2016-08" db="EMBL/GenBank/DDBJ databases">
        <title>Hymenobacter coccineus sp. nov., Hymenobacter lapidarius sp. nov. and Hymenobacter glacialis sp. nov., isolated from Antarctic soil.</title>
        <authorList>
            <person name="Sedlacek I."/>
            <person name="Kralova S."/>
            <person name="Kyrova K."/>
            <person name="Maslanova I."/>
            <person name="Stankova E."/>
            <person name="Vrbovska V."/>
            <person name="Nemec M."/>
            <person name="Bartak M."/>
            <person name="Svec P."/>
            <person name="Busse H.-J."/>
            <person name="Pantucek R."/>
        </authorList>
    </citation>
    <scope>NUCLEOTIDE SEQUENCE [LARGE SCALE GENOMIC DNA]</scope>
    <source>
        <strain evidence="3 4">CCM 8648</strain>
    </source>
</reference>
<dbReference type="InterPro" id="IPR040660">
    <property type="entry name" value="N_formyltrans_C"/>
</dbReference>
<evidence type="ECO:0000313" key="4">
    <source>
        <dbReference type="Proteomes" id="UP000177791"/>
    </source>
</evidence>
<dbReference type="EMBL" id="MDZC01000075">
    <property type="protein sequence ID" value="OGX84173.1"/>
    <property type="molecule type" value="Genomic_DNA"/>
</dbReference>
<feature type="domain" description="N-formyltransferase dimerization C-terminal" evidence="2">
    <location>
        <begin position="190"/>
        <end position="240"/>
    </location>
</feature>
<dbReference type="AlphaFoldDB" id="A0A1G1SZW7"/>
<dbReference type="SUPFAM" id="SSF53328">
    <property type="entry name" value="Formyltransferase"/>
    <property type="match status" value="1"/>
</dbReference>
<keyword evidence="4" id="KW-1185">Reference proteome</keyword>
<sequence>MLPAAHVLVLTDNLYLAQEFQKLTATKLELEQVRFTYCCSPTSAETMRPFGIEPVQVRSAWPQLVQRYSLVISAHCKQLFPAEMVKQVRCVNIHPGLNPYNRGWFPQVFSILNKLPLGATIHEIDAELDHGSIIVQQPVHVQDYDTSLTAYTRVQAAELELVDEHLVAIVAGTYTTTAPGQEGNLNLKKDFNKLLELDLDETLTMRQALDRLRALTHGTYRNAYFYGENGKKIYVNINLQPESNG</sequence>
<dbReference type="PANTHER" id="PTHR11138:SF5">
    <property type="entry name" value="METHIONYL-TRNA FORMYLTRANSFERASE, MITOCHONDRIAL"/>
    <property type="match status" value="1"/>
</dbReference>
<dbReference type="STRING" id="1908236.BEN48_16395"/>
<dbReference type="Gene3D" id="3.40.50.170">
    <property type="entry name" value="Formyl transferase, N-terminal domain"/>
    <property type="match status" value="1"/>
</dbReference>
<proteinExistence type="predicted"/>
<protein>
    <recommendedName>
        <fullName evidence="5">Formyl transferase N-terminal domain-containing protein</fullName>
    </recommendedName>
</protein>
<dbReference type="GO" id="GO:0005829">
    <property type="term" value="C:cytosol"/>
    <property type="evidence" value="ECO:0007669"/>
    <property type="project" value="TreeGrafter"/>
</dbReference>
<feature type="domain" description="Formyl transferase N-terminal" evidence="1">
    <location>
        <begin position="69"/>
        <end position="161"/>
    </location>
</feature>
<dbReference type="Pfam" id="PF00551">
    <property type="entry name" value="Formyl_trans_N"/>
    <property type="match status" value="1"/>
</dbReference>
<evidence type="ECO:0000313" key="3">
    <source>
        <dbReference type="EMBL" id="OGX84173.1"/>
    </source>
</evidence>
<name>A0A1G1SZW7_9BACT</name>
<evidence type="ECO:0000259" key="1">
    <source>
        <dbReference type="Pfam" id="PF00551"/>
    </source>
</evidence>
<gene>
    <name evidence="3" type="ORF">BEN48_16395</name>
</gene>
<dbReference type="Pfam" id="PF18216">
    <property type="entry name" value="N_formyltrans_C"/>
    <property type="match status" value="1"/>
</dbReference>
<comment type="caution">
    <text evidence="3">The sequence shown here is derived from an EMBL/GenBank/DDBJ whole genome shotgun (WGS) entry which is preliminary data.</text>
</comment>
<organism evidence="3 4">
    <name type="scientific">Hymenobacter glacialis</name>
    <dbReference type="NCBI Taxonomy" id="1908236"/>
    <lineage>
        <taxon>Bacteria</taxon>
        <taxon>Pseudomonadati</taxon>
        <taxon>Bacteroidota</taxon>
        <taxon>Cytophagia</taxon>
        <taxon>Cytophagales</taxon>
        <taxon>Hymenobacteraceae</taxon>
        <taxon>Hymenobacter</taxon>
    </lineage>
</organism>
<accession>A0A1G1SZW7</accession>
<dbReference type="InterPro" id="IPR036477">
    <property type="entry name" value="Formyl_transf_N_sf"/>
</dbReference>
<evidence type="ECO:0000259" key="2">
    <source>
        <dbReference type="Pfam" id="PF18216"/>
    </source>
</evidence>
<dbReference type="GO" id="GO:0004479">
    <property type="term" value="F:methionyl-tRNA formyltransferase activity"/>
    <property type="evidence" value="ECO:0007669"/>
    <property type="project" value="TreeGrafter"/>
</dbReference>
<dbReference type="NCBIfam" id="NF005755">
    <property type="entry name" value="PRK07579.1"/>
    <property type="match status" value="1"/>
</dbReference>
<evidence type="ECO:0008006" key="5">
    <source>
        <dbReference type="Google" id="ProtNLM"/>
    </source>
</evidence>
<dbReference type="InterPro" id="IPR002376">
    <property type="entry name" value="Formyl_transf_N"/>
</dbReference>
<dbReference type="Proteomes" id="UP000177791">
    <property type="component" value="Unassembled WGS sequence"/>
</dbReference>
<dbReference type="PANTHER" id="PTHR11138">
    <property type="entry name" value="METHIONYL-TRNA FORMYLTRANSFERASE"/>
    <property type="match status" value="1"/>
</dbReference>
<dbReference type="OrthoDB" id="9806170at2"/>
<dbReference type="RefSeq" id="WP_070735158.1">
    <property type="nucleotide sequence ID" value="NZ_MDZC01000075.1"/>
</dbReference>